<evidence type="ECO:0000256" key="6">
    <source>
        <dbReference type="ARBA" id="ARBA00023098"/>
    </source>
</evidence>
<keyword evidence="10" id="KW-1185">Reference proteome</keyword>
<keyword evidence="5" id="KW-0442">Lipid degradation</keyword>
<dbReference type="PROSITE" id="PS50003">
    <property type="entry name" value="PH_DOMAIN"/>
    <property type="match status" value="1"/>
</dbReference>
<evidence type="ECO:0000256" key="2">
    <source>
        <dbReference type="ARBA" id="ARBA00012027"/>
    </source>
</evidence>
<dbReference type="InterPro" id="IPR001736">
    <property type="entry name" value="PLipase_D/transphosphatidylase"/>
</dbReference>
<evidence type="ECO:0000256" key="1">
    <source>
        <dbReference type="ARBA" id="ARBA00000798"/>
    </source>
</evidence>
<dbReference type="GO" id="GO:0009395">
    <property type="term" value="P:phospholipid catabolic process"/>
    <property type="evidence" value="ECO:0007669"/>
    <property type="project" value="TreeGrafter"/>
</dbReference>
<dbReference type="Proteomes" id="UP001408789">
    <property type="component" value="Unassembled WGS sequence"/>
</dbReference>
<evidence type="ECO:0000256" key="5">
    <source>
        <dbReference type="ARBA" id="ARBA00022963"/>
    </source>
</evidence>
<proteinExistence type="predicted"/>
<feature type="domain" description="PLD phosphodiesterase" evidence="8">
    <location>
        <begin position="325"/>
        <end position="352"/>
    </location>
</feature>
<dbReference type="CDD" id="cd09138">
    <property type="entry name" value="PLDc_vPLD1_2_yPLD_like_1"/>
    <property type="match status" value="1"/>
</dbReference>
<dbReference type="AlphaFoldDB" id="A0AAP0GQG8"/>
<dbReference type="SUPFAM" id="SSF56024">
    <property type="entry name" value="Phospholipase D/nuclease"/>
    <property type="match status" value="1"/>
</dbReference>
<keyword evidence="4" id="KW-0378">Hydrolase</keyword>
<dbReference type="EC" id="3.1.4.4" evidence="2"/>
<dbReference type="PANTHER" id="PTHR18896">
    <property type="entry name" value="PHOSPHOLIPASE D"/>
    <property type="match status" value="1"/>
</dbReference>
<feature type="domain" description="PH" evidence="7">
    <location>
        <begin position="85"/>
        <end position="190"/>
    </location>
</feature>
<accession>A0AAP0GQG8</accession>
<dbReference type="Gene3D" id="3.30.870.10">
    <property type="entry name" value="Endonuclease Chain A"/>
    <property type="match status" value="1"/>
</dbReference>
<dbReference type="EMBL" id="JBCNJP010000023">
    <property type="protein sequence ID" value="KAK9057796.1"/>
    <property type="molecule type" value="Genomic_DNA"/>
</dbReference>
<dbReference type="InterPro" id="IPR011993">
    <property type="entry name" value="PH-like_dom_sf"/>
</dbReference>
<dbReference type="SUPFAM" id="SSF50729">
    <property type="entry name" value="PH domain-like"/>
    <property type="match status" value="1"/>
</dbReference>
<dbReference type="PROSITE" id="PS50035">
    <property type="entry name" value="PLD"/>
    <property type="match status" value="1"/>
</dbReference>
<dbReference type="SMART" id="SM00155">
    <property type="entry name" value="PLDc"/>
    <property type="match status" value="1"/>
</dbReference>
<evidence type="ECO:0000256" key="4">
    <source>
        <dbReference type="ARBA" id="ARBA00022801"/>
    </source>
</evidence>
<dbReference type="GO" id="GO:0004630">
    <property type="term" value="F:phospholipase D activity"/>
    <property type="evidence" value="ECO:0007669"/>
    <property type="project" value="UniProtKB-EC"/>
</dbReference>
<comment type="caution">
    <text evidence="9">The sequence shown here is derived from an EMBL/GenBank/DDBJ whole genome shotgun (WGS) entry which is preliminary data.</text>
</comment>
<dbReference type="InterPro" id="IPR015679">
    <property type="entry name" value="PLipase_D_fam"/>
</dbReference>
<dbReference type="Pfam" id="PF00614">
    <property type="entry name" value="PLDc"/>
    <property type="match status" value="1"/>
</dbReference>
<dbReference type="InterPro" id="IPR001849">
    <property type="entry name" value="PH_domain"/>
</dbReference>
<evidence type="ECO:0000256" key="3">
    <source>
        <dbReference type="ARBA" id="ARBA00022737"/>
    </source>
</evidence>
<sequence>MKFKPSSPISFQWLEIDNNCLYTIEQRCWEILREQKEEEQVEDEIPQPQVCQFLEVSKLSFSPQYGPKLKEDYVMVHHLNHIKRDDVDRGCFMYCCRNNWQKVWAVLKPGFLALLEDPFGTKLLDIIVFDVLPPTDGDKKDQVLLAEEIKERNPLRYAFKVTCGNRSTKIRTTSSTKIRDWISAIYNASQKPIEGWCNPHRFGSFAPQRGLTDDGSQAQWFVDGQVAFEAIALSIANAKSEIYVTGWWLCPELYLKRPFHANGASRLDALFEAKAKEGVKIYILLYKEVAIALKINSLYSQKKLLQIHENVKVLRYPDHFAAGIYLWSHHEKIVVVDHQICFLGGIDLCFGRYDTIEHKVSDHPPFIWPGKDYYNPRAYKTVRSSQEVFIHPSPVSFSYQI</sequence>
<evidence type="ECO:0000313" key="9">
    <source>
        <dbReference type="EMBL" id="KAK9057796.1"/>
    </source>
</evidence>
<keyword evidence="6" id="KW-0443">Lipid metabolism</keyword>
<comment type="catalytic activity">
    <reaction evidence="1">
        <text>a 1,2-diacyl-sn-glycero-3-phosphocholine + H2O = a 1,2-diacyl-sn-glycero-3-phosphate + choline + H(+)</text>
        <dbReference type="Rhea" id="RHEA:14445"/>
        <dbReference type="ChEBI" id="CHEBI:15354"/>
        <dbReference type="ChEBI" id="CHEBI:15377"/>
        <dbReference type="ChEBI" id="CHEBI:15378"/>
        <dbReference type="ChEBI" id="CHEBI:57643"/>
        <dbReference type="ChEBI" id="CHEBI:58608"/>
        <dbReference type="EC" id="3.1.4.4"/>
    </reaction>
</comment>
<dbReference type="GO" id="GO:0005886">
    <property type="term" value="C:plasma membrane"/>
    <property type="evidence" value="ECO:0007669"/>
    <property type="project" value="TreeGrafter"/>
</dbReference>
<dbReference type="SMART" id="SM00233">
    <property type="entry name" value="PH"/>
    <property type="match status" value="1"/>
</dbReference>
<organism evidence="9 10">
    <name type="scientific">Deinandra increscens subsp. villosa</name>
    <dbReference type="NCBI Taxonomy" id="3103831"/>
    <lineage>
        <taxon>Eukaryota</taxon>
        <taxon>Viridiplantae</taxon>
        <taxon>Streptophyta</taxon>
        <taxon>Embryophyta</taxon>
        <taxon>Tracheophyta</taxon>
        <taxon>Spermatophyta</taxon>
        <taxon>Magnoliopsida</taxon>
        <taxon>eudicotyledons</taxon>
        <taxon>Gunneridae</taxon>
        <taxon>Pentapetalae</taxon>
        <taxon>asterids</taxon>
        <taxon>campanulids</taxon>
        <taxon>Asterales</taxon>
        <taxon>Asteraceae</taxon>
        <taxon>Asteroideae</taxon>
        <taxon>Heliantheae alliance</taxon>
        <taxon>Madieae</taxon>
        <taxon>Madiinae</taxon>
        <taxon>Deinandra</taxon>
    </lineage>
</organism>
<dbReference type="Gene3D" id="2.30.29.30">
    <property type="entry name" value="Pleckstrin-homology domain (PH domain)/Phosphotyrosine-binding domain (PTB)"/>
    <property type="match status" value="1"/>
</dbReference>
<reference evidence="9 10" key="1">
    <citation type="submission" date="2024-04" db="EMBL/GenBank/DDBJ databases">
        <title>The reference genome of an endangered Asteraceae, Deinandra increscens subsp. villosa, native to the Central Coast of California.</title>
        <authorList>
            <person name="Guilliams M."/>
            <person name="Hasenstab-Lehman K."/>
            <person name="Meyer R."/>
            <person name="Mcevoy S."/>
        </authorList>
    </citation>
    <scope>NUCLEOTIDE SEQUENCE [LARGE SCALE GENOMIC DNA]</scope>
    <source>
        <tissue evidence="9">Leaf</tissue>
    </source>
</reference>
<protein>
    <recommendedName>
        <fullName evidence="2">phospholipase D</fullName>
        <ecNumber evidence="2">3.1.4.4</ecNumber>
    </recommendedName>
</protein>
<evidence type="ECO:0000259" key="8">
    <source>
        <dbReference type="PROSITE" id="PS50035"/>
    </source>
</evidence>
<keyword evidence="3" id="KW-0677">Repeat</keyword>
<evidence type="ECO:0000313" key="10">
    <source>
        <dbReference type="Proteomes" id="UP001408789"/>
    </source>
</evidence>
<gene>
    <name evidence="9" type="ORF">SSX86_022634</name>
</gene>
<dbReference type="PANTHER" id="PTHR18896:SF133">
    <property type="entry name" value="PHOSPHOLIPASE D ZETA 2"/>
    <property type="match status" value="1"/>
</dbReference>
<name>A0AAP0GQG8_9ASTR</name>
<evidence type="ECO:0000259" key="7">
    <source>
        <dbReference type="PROSITE" id="PS50003"/>
    </source>
</evidence>